<dbReference type="GO" id="GO:0004527">
    <property type="term" value="F:exonuclease activity"/>
    <property type="evidence" value="ECO:0007669"/>
    <property type="project" value="UniProtKB-KW"/>
</dbReference>
<dbReference type="PANTHER" id="PTHR12801">
    <property type="entry name" value="RNA EXONUCLEASE REXO1 / RECO3 FAMILY MEMBER-RELATED"/>
    <property type="match status" value="1"/>
</dbReference>
<dbReference type="SMART" id="SM00479">
    <property type="entry name" value="EXOIII"/>
    <property type="match status" value="1"/>
</dbReference>
<dbReference type="Proteomes" id="UP000094455">
    <property type="component" value="Unassembled WGS sequence"/>
</dbReference>
<feature type="domain" description="Exonuclease" evidence="10">
    <location>
        <begin position="348"/>
        <end position="507"/>
    </location>
</feature>
<feature type="region of interest" description="Disordered" evidence="9">
    <location>
        <begin position="1"/>
        <end position="24"/>
    </location>
</feature>
<dbReference type="GO" id="GO:0005634">
    <property type="term" value="C:nucleus"/>
    <property type="evidence" value="ECO:0007669"/>
    <property type="project" value="UniProtKB-SubCell"/>
</dbReference>
<feature type="region of interest" description="Disordered" evidence="9">
    <location>
        <begin position="55"/>
        <end position="144"/>
    </location>
</feature>
<keyword evidence="12" id="KW-1185">Reference proteome</keyword>
<evidence type="ECO:0000256" key="7">
    <source>
        <dbReference type="ARBA" id="ARBA00037201"/>
    </source>
</evidence>
<evidence type="ECO:0000313" key="12">
    <source>
        <dbReference type="Proteomes" id="UP000094455"/>
    </source>
</evidence>
<feature type="compositionally biased region" description="Basic and acidic residues" evidence="9">
    <location>
        <begin position="55"/>
        <end position="89"/>
    </location>
</feature>
<dbReference type="InterPro" id="IPR013520">
    <property type="entry name" value="Ribonucl_H"/>
</dbReference>
<keyword evidence="6" id="KW-0539">Nucleus</keyword>
<evidence type="ECO:0000256" key="8">
    <source>
        <dbReference type="ARBA" id="ARBA00039985"/>
    </source>
</evidence>
<reference evidence="11 12" key="1">
    <citation type="journal article" date="2016" name="Proc. Natl. Acad. Sci. U.S.A.">
        <title>Comparative genomics of biotechnologically important yeasts.</title>
        <authorList>
            <person name="Riley R."/>
            <person name="Haridas S."/>
            <person name="Wolfe K.H."/>
            <person name="Lopes M.R."/>
            <person name="Hittinger C.T."/>
            <person name="Goeker M."/>
            <person name="Salamov A.A."/>
            <person name="Wisecaver J.H."/>
            <person name="Long T.M."/>
            <person name="Calvey C.H."/>
            <person name="Aerts A.L."/>
            <person name="Barry K.W."/>
            <person name="Choi C."/>
            <person name="Clum A."/>
            <person name="Coughlan A.Y."/>
            <person name="Deshpande S."/>
            <person name="Douglass A.P."/>
            <person name="Hanson S.J."/>
            <person name="Klenk H.-P."/>
            <person name="LaButti K.M."/>
            <person name="Lapidus A."/>
            <person name="Lindquist E.A."/>
            <person name="Lipzen A.M."/>
            <person name="Meier-Kolthoff J.P."/>
            <person name="Ohm R.A."/>
            <person name="Otillar R.P."/>
            <person name="Pangilinan J.L."/>
            <person name="Peng Y."/>
            <person name="Rokas A."/>
            <person name="Rosa C.A."/>
            <person name="Scheuner C."/>
            <person name="Sibirny A.A."/>
            <person name="Slot J.C."/>
            <person name="Stielow J.B."/>
            <person name="Sun H."/>
            <person name="Kurtzman C.P."/>
            <person name="Blackwell M."/>
            <person name="Grigoriev I.V."/>
            <person name="Jeffries T.W."/>
        </authorList>
    </citation>
    <scope>NUCLEOTIDE SEQUENCE [LARGE SCALE GENOMIC DNA]</scope>
    <source>
        <strain evidence="11 12">NRRL Y-2026</strain>
    </source>
</reference>
<dbReference type="Gene3D" id="3.30.420.10">
    <property type="entry name" value="Ribonuclease H-like superfamily/Ribonuclease H"/>
    <property type="match status" value="1"/>
</dbReference>
<evidence type="ECO:0000256" key="6">
    <source>
        <dbReference type="ARBA" id="ARBA00023242"/>
    </source>
</evidence>
<feature type="compositionally biased region" description="Low complexity" evidence="9">
    <location>
        <begin position="110"/>
        <end position="128"/>
    </location>
</feature>
<keyword evidence="3" id="KW-0540">Nuclease</keyword>
<feature type="region of interest" description="Disordered" evidence="9">
    <location>
        <begin position="703"/>
        <end position="723"/>
    </location>
</feature>
<feature type="compositionally biased region" description="Polar residues" evidence="9">
    <location>
        <begin position="706"/>
        <end position="723"/>
    </location>
</feature>
<organism evidence="11 12">
    <name type="scientific">Pichia membranifaciens NRRL Y-2026</name>
    <dbReference type="NCBI Taxonomy" id="763406"/>
    <lineage>
        <taxon>Eukaryota</taxon>
        <taxon>Fungi</taxon>
        <taxon>Dikarya</taxon>
        <taxon>Ascomycota</taxon>
        <taxon>Saccharomycotina</taxon>
        <taxon>Pichiomycetes</taxon>
        <taxon>Pichiales</taxon>
        <taxon>Pichiaceae</taxon>
        <taxon>Pichia</taxon>
    </lineage>
</organism>
<keyword evidence="5" id="KW-0269">Exonuclease</keyword>
<sequence length="723" mass="82473">MSQNLIEKQVGSANGSHDGDDDNNVHRHVARLSISVGDESFDERQKFLFSLRNQHKQESNETLDNTKETEIEAEEGTDKLSVKTNSRTERTKKRKELKKLKRREKKLLDDLSSNSSSAESLHESAIAESNEKVTVPAKNVRGSKRRRSSVAQTVIVRKKKFLESKPQLFIFGDREKKASISSIRDLLLYSLTDMDVKPRWCKLENRKSVDKFVIVFLRGLTNEEFGMPVLKDETDPLLISKYQLKPELDNFPQIFKEVVPMVSPGSNKCIYSTYSSLVSYSLSKKQKLAIQKENENRKIVLPDLYLKLEELTFNNYPIHHDVEGATKELIDMTRDFKSTKNFEHEGSKTFALDCEMCRSEHNRILARVSLTDFENNVLVDELIIPTEPIVDYLTQWSGITEEKIAEAETTVEEIQDRILSIVSSSDTLIGHSLESDLNILKIKHPKIVDTSLCYDHPRGPPAKASLKMLMSSHLDTSIQKGFTGHDSVEDCISCMELVKLKLAKGYLYGKSYNMESLFKRISQNYKLVKTAAGVKIPKSSVVIGYSAVKNFGHHETQVQCRSDDEVVDEFIDKQPSHDLVIMKMRELEFFKKFSANNTVEDLELPATEEEMLRKVNDRLKRIYDNLSPNSMLVVCSENGDTREMLRLQELCKTFKYKVEKGENNESVHVKDDSWTEDNSEKLAIATEVAKDSLFLCTLKAEDSDITRSSTPESPLTNENSFAE</sequence>
<comment type="function">
    <text evidence="7">3' to 5' exoribonuclease required for proper 3' end maturation of MRP RNA and of the U5L snRNA.</text>
</comment>
<name>A0A1E3NM39_9ASCO</name>
<dbReference type="InterPro" id="IPR047021">
    <property type="entry name" value="REXO1/3/4-like"/>
</dbReference>
<dbReference type="OrthoDB" id="206335at2759"/>
<evidence type="ECO:0000313" key="11">
    <source>
        <dbReference type="EMBL" id="ODQ46413.1"/>
    </source>
</evidence>
<keyword evidence="4" id="KW-0378">Hydrolase</keyword>
<feature type="compositionally biased region" description="Basic residues" evidence="9">
    <location>
        <begin position="90"/>
        <end position="105"/>
    </location>
</feature>
<dbReference type="InterPro" id="IPR012337">
    <property type="entry name" value="RNaseH-like_sf"/>
</dbReference>
<dbReference type="GO" id="GO:0010629">
    <property type="term" value="P:negative regulation of gene expression"/>
    <property type="evidence" value="ECO:0007669"/>
    <property type="project" value="UniProtKB-ARBA"/>
</dbReference>
<comment type="similarity">
    <text evidence="2">Belongs to the REXO1/REXO3 family.</text>
</comment>
<dbReference type="AlphaFoldDB" id="A0A1E3NM39"/>
<dbReference type="SUPFAM" id="SSF53098">
    <property type="entry name" value="Ribonuclease H-like"/>
    <property type="match status" value="1"/>
</dbReference>
<evidence type="ECO:0000256" key="2">
    <source>
        <dbReference type="ARBA" id="ARBA00006357"/>
    </source>
</evidence>
<dbReference type="GO" id="GO:0003676">
    <property type="term" value="F:nucleic acid binding"/>
    <property type="evidence" value="ECO:0007669"/>
    <property type="project" value="InterPro"/>
</dbReference>
<dbReference type="EMBL" id="KV454003">
    <property type="protein sequence ID" value="ODQ46413.1"/>
    <property type="molecule type" value="Genomic_DNA"/>
</dbReference>
<feature type="compositionally biased region" description="Polar residues" evidence="9">
    <location>
        <begin position="1"/>
        <end position="15"/>
    </location>
</feature>
<dbReference type="STRING" id="763406.A0A1E3NM39"/>
<proteinExistence type="inferred from homology"/>
<evidence type="ECO:0000256" key="3">
    <source>
        <dbReference type="ARBA" id="ARBA00022722"/>
    </source>
</evidence>
<dbReference type="InterPro" id="IPR036397">
    <property type="entry name" value="RNaseH_sf"/>
</dbReference>
<evidence type="ECO:0000256" key="1">
    <source>
        <dbReference type="ARBA" id="ARBA00004123"/>
    </source>
</evidence>
<dbReference type="CDD" id="cd06145">
    <property type="entry name" value="REX1_like"/>
    <property type="match status" value="1"/>
</dbReference>
<dbReference type="RefSeq" id="XP_019017526.1">
    <property type="nucleotide sequence ID" value="XM_019164210.1"/>
</dbReference>
<dbReference type="GeneID" id="30180897"/>
<evidence type="ECO:0000256" key="5">
    <source>
        <dbReference type="ARBA" id="ARBA00022839"/>
    </source>
</evidence>
<evidence type="ECO:0000259" key="10">
    <source>
        <dbReference type="SMART" id="SM00479"/>
    </source>
</evidence>
<comment type="subcellular location">
    <subcellularLocation>
        <location evidence="1">Nucleus</location>
    </subcellularLocation>
</comment>
<accession>A0A1E3NM39</accession>
<evidence type="ECO:0000256" key="4">
    <source>
        <dbReference type="ARBA" id="ARBA00022801"/>
    </source>
</evidence>
<dbReference type="PANTHER" id="PTHR12801:SF115">
    <property type="entry name" value="FI18136P1-RELATED"/>
    <property type="match status" value="1"/>
</dbReference>
<gene>
    <name evidence="11" type="ORF">PICMEDRAFT_72485</name>
</gene>
<dbReference type="FunFam" id="3.30.420.10:FF:000031">
    <property type="entry name" value="RNA exonuclease 1"/>
    <property type="match status" value="1"/>
</dbReference>
<protein>
    <recommendedName>
        <fullName evidence="8">RNA exonuclease 3</fullName>
    </recommendedName>
</protein>
<dbReference type="InterPro" id="IPR034922">
    <property type="entry name" value="REX1-like_exo"/>
</dbReference>
<evidence type="ECO:0000256" key="9">
    <source>
        <dbReference type="SAM" id="MobiDB-lite"/>
    </source>
</evidence>